<dbReference type="Proteomes" id="UP000008311">
    <property type="component" value="Unassembled WGS sequence"/>
</dbReference>
<dbReference type="InParanoid" id="B9SJN5"/>
<accession>B9SJN5</accession>
<feature type="region of interest" description="Disordered" evidence="1">
    <location>
        <begin position="28"/>
        <end position="51"/>
    </location>
</feature>
<gene>
    <name evidence="2" type="ORF">RCOM_1106610</name>
</gene>
<evidence type="ECO:0000313" key="2">
    <source>
        <dbReference type="EMBL" id="EEF36183.1"/>
    </source>
</evidence>
<organism evidence="2 3">
    <name type="scientific">Ricinus communis</name>
    <name type="common">Castor bean</name>
    <dbReference type="NCBI Taxonomy" id="3988"/>
    <lineage>
        <taxon>Eukaryota</taxon>
        <taxon>Viridiplantae</taxon>
        <taxon>Streptophyta</taxon>
        <taxon>Embryophyta</taxon>
        <taxon>Tracheophyta</taxon>
        <taxon>Spermatophyta</taxon>
        <taxon>Magnoliopsida</taxon>
        <taxon>eudicotyledons</taxon>
        <taxon>Gunneridae</taxon>
        <taxon>Pentapetalae</taxon>
        <taxon>rosids</taxon>
        <taxon>fabids</taxon>
        <taxon>Malpighiales</taxon>
        <taxon>Euphorbiaceae</taxon>
        <taxon>Acalyphoideae</taxon>
        <taxon>Acalypheae</taxon>
        <taxon>Ricinus</taxon>
    </lineage>
</organism>
<reference evidence="3" key="1">
    <citation type="journal article" date="2010" name="Nat. Biotechnol.">
        <title>Draft genome sequence of the oilseed species Ricinus communis.</title>
        <authorList>
            <person name="Chan A.P."/>
            <person name="Crabtree J."/>
            <person name="Zhao Q."/>
            <person name="Lorenzi H."/>
            <person name="Orvis J."/>
            <person name="Puiu D."/>
            <person name="Melake-Berhan A."/>
            <person name="Jones K.M."/>
            <person name="Redman J."/>
            <person name="Chen G."/>
            <person name="Cahoon E.B."/>
            <person name="Gedil M."/>
            <person name="Stanke M."/>
            <person name="Haas B.J."/>
            <person name="Wortman J.R."/>
            <person name="Fraser-Liggett C.M."/>
            <person name="Ravel J."/>
            <person name="Rabinowicz P.D."/>
        </authorList>
    </citation>
    <scope>NUCLEOTIDE SEQUENCE [LARGE SCALE GENOMIC DNA]</scope>
    <source>
        <strain evidence="3">cv. Hale</strain>
    </source>
</reference>
<name>B9SJN5_RICCO</name>
<keyword evidence="3" id="KW-1185">Reference proteome</keyword>
<evidence type="ECO:0000256" key="1">
    <source>
        <dbReference type="SAM" id="MobiDB-lite"/>
    </source>
</evidence>
<dbReference type="EMBL" id="EQ973987">
    <property type="protein sequence ID" value="EEF36183.1"/>
    <property type="molecule type" value="Genomic_DNA"/>
</dbReference>
<protein>
    <submittedName>
        <fullName evidence="2">Uncharacterized protein</fullName>
    </submittedName>
</protein>
<proteinExistence type="predicted"/>
<dbReference type="AlphaFoldDB" id="B9SJN5"/>
<sequence length="51" mass="5568">MVRRNKDLIEKLDGLSQEIIVAKSAWQSGHEDNNVSGGKIDKLTVKNSTSG</sequence>
<evidence type="ECO:0000313" key="3">
    <source>
        <dbReference type="Proteomes" id="UP000008311"/>
    </source>
</evidence>
<feature type="compositionally biased region" description="Basic and acidic residues" evidence="1">
    <location>
        <begin position="29"/>
        <end position="44"/>
    </location>
</feature>